<gene>
    <name evidence="1" type="ORF">KIL84_012097</name>
</gene>
<evidence type="ECO:0008006" key="3">
    <source>
        <dbReference type="Google" id="ProtNLM"/>
    </source>
</evidence>
<organism evidence="1 2">
    <name type="scientific">Mauremys mutica</name>
    <name type="common">yellowpond turtle</name>
    <dbReference type="NCBI Taxonomy" id="74926"/>
    <lineage>
        <taxon>Eukaryota</taxon>
        <taxon>Metazoa</taxon>
        <taxon>Chordata</taxon>
        <taxon>Craniata</taxon>
        <taxon>Vertebrata</taxon>
        <taxon>Euteleostomi</taxon>
        <taxon>Archelosauria</taxon>
        <taxon>Testudinata</taxon>
        <taxon>Testudines</taxon>
        <taxon>Cryptodira</taxon>
        <taxon>Durocryptodira</taxon>
        <taxon>Testudinoidea</taxon>
        <taxon>Geoemydidae</taxon>
        <taxon>Geoemydinae</taxon>
        <taxon>Mauremys</taxon>
    </lineage>
</organism>
<accession>A0A9D4B301</accession>
<comment type="caution">
    <text evidence="1">The sequence shown here is derived from an EMBL/GenBank/DDBJ whole genome shotgun (WGS) entry which is preliminary data.</text>
</comment>
<dbReference type="EMBL" id="JAHDVG010000474">
    <property type="protein sequence ID" value="KAH1178395.1"/>
    <property type="molecule type" value="Genomic_DNA"/>
</dbReference>
<dbReference type="Proteomes" id="UP000827986">
    <property type="component" value="Unassembled WGS sequence"/>
</dbReference>
<evidence type="ECO:0000313" key="1">
    <source>
        <dbReference type="EMBL" id="KAH1178395.1"/>
    </source>
</evidence>
<sequence>MQVVHNQGEATSIGSSRVVSQTGLNFTEALDKTEVMSVGCGKQPDNRMNELVYIAHRHGSANVPRIDDLCDVVLITHAFHLVTCPDATVRNIVANTLHDATEKRIGRAPSNQDIATFLSGSLDGKFGWDRHDIAMRRLQKRIGFRRGLLERTLKAAIYLLYIETLKHKPDQDKAFDLTSKWDTSNHFLAGGGFTRFANQQFIHHAQLNCILLNGAVRHENQDKRCRKCSYSNETLPHILCSCKPHSRAWQLRHKAIQNRLAKATAPRLGEISVNSTIPSTNSQLRPDDVVTDEAQKKIILVDITVSFENRTPAFCKARARKLEKYGPLANTLRAKGYEMQMDQSMLRTAHAAPQGLRHHPMVQGHLHRTHHWPPTVPGGVSQSDIVLRLRERDQETFSIHMNWNLKLPEH</sequence>
<protein>
    <recommendedName>
        <fullName evidence="3">Reverse transcriptase</fullName>
    </recommendedName>
</protein>
<name>A0A9D4B301_9SAUR</name>
<reference evidence="1" key="1">
    <citation type="submission" date="2021-09" db="EMBL/GenBank/DDBJ databases">
        <title>The genome of Mauremys mutica provides insights into the evolution of semi-aquatic lifestyle.</title>
        <authorList>
            <person name="Gong S."/>
            <person name="Gao Y."/>
        </authorList>
    </citation>
    <scope>NUCLEOTIDE SEQUENCE</scope>
    <source>
        <strain evidence="1">MM-2020</strain>
        <tissue evidence="1">Muscle</tissue>
    </source>
</reference>
<dbReference type="AlphaFoldDB" id="A0A9D4B301"/>
<evidence type="ECO:0000313" key="2">
    <source>
        <dbReference type="Proteomes" id="UP000827986"/>
    </source>
</evidence>
<keyword evidence="2" id="KW-1185">Reference proteome</keyword>
<proteinExistence type="predicted"/>